<evidence type="ECO:0000256" key="7">
    <source>
        <dbReference type="ARBA" id="ARBA00022737"/>
    </source>
</evidence>
<dbReference type="GO" id="GO:0006952">
    <property type="term" value="P:defense response"/>
    <property type="evidence" value="ECO:0007669"/>
    <property type="project" value="UniProtKB-ARBA"/>
</dbReference>
<keyword evidence="9" id="KW-0472">Membrane</keyword>
<evidence type="ECO:0000259" key="12">
    <source>
        <dbReference type="Pfam" id="PF08263"/>
    </source>
</evidence>
<keyword evidence="3" id="KW-1003">Cell membrane</keyword>
<dbReference type="PROSITE" id="PS51450">
    <property type="entry name" value="LRR"/>
    <property type="match status" value="1"/>
</dbReference>
<comment type="subcellular location">
    <subcellularLocation>
        <location evidence="1">Cell membrane</location>
        <topology evidence="1">Single-pass type I membrane protein</topology>
    </subcellularLocation>
</comment>
<dbReference type="InterPro" id="IPR013210">
    <property type="entry name" value="LRR_N_plant-typ"/>
</dbReference>
<dbReference type="InterPro" id="IPR003591">
    <property type="entry name" value="Leu-rich_rpt_typical-subtyp"/>
</dbReference>
<evidence type="ECO:0000256" key="8">
    <source>
        <dbReference type="ARBA" id="ARBA00022989"/>
    </source>
</evidence>
<dbReference type="InterPro" id="IPR025875">
    <property type="entry name" value="Leu-rich_rpt_4"/>
</dbReference>
<feature type="signal peptide" evidence="11">
    <location>
        <begin position="1"/>
        <end position="21"/>
    </location>
</feature>
<dbReference type="InterPro" id="IPR032675">
    <property type="entry name" value="LRR_dom_sf"/>
</dbReference>
<evidence type="ECO:0000256" key="2">
    <source>
        <dbReference type="ARBA" id="ARBA00009592"/>
    </source>
</evidence>
<accession>A0AAP0EAT7</accession>
<dbReference type="PANTHER" id="PTHR48061:SF2">
    <property type="entry name" value="RECEPTOR LIKE PROTEIN 30-LIKE"/>
    <property type="match status" value="1"/>
</dbReference>
<dbReference type="GO" id="GO:0009791">
    <property type="term" value="P:post-embryonic development"/>
    <property type="evidence" value="ECO:0007669"/>
    <property type="project" value="UniProtKB-ARBA"/>
</dbReference>
<dbReference type="Pfam" id="PF08263">
    <property type="entry name" value="LRRNT_2"/>
    <property type="match status" value="1"/>
</dbReference>
<reference evidence="13 14" key="1">
    <citation type="submission" date="2024-01" db="EMBL/GenBank/DDBJ databases">
        <title>Genome assemblies of Stephania.</title>
        <authorList>
            <person name="Yang L."/>
        </authorList>
    </citation>
    <scope>NUCLEOTIDE SEQUENCE [LARGE SCALE GENOMIC DNA]</scope>
    <source>
        <strain evidence="13">QJT</strain>
        <tissue evidence="13">Leaf</tissue>
    </source>
</reference>
<dbReference type="Gene3D" id="3.80.10.10">
    <property type="entry name" value="Ribonuclease Inhibitor"/>
    <property type="match status" value="3"/>
</dbReference>
<evidence type="ECO:0000256" key="6">
    <source>
        <dbReference type="ARBA" id="ARBA00022729"/>
    </source>
</evidence>
<dbReference type="GO" id="GO:0051707">
    <property type="term" value="P:response to other organism"/>
    <property type="evidence" value="ECO:0007669"/>
    <property type="project" value="UniProtKB-ARBA"/>
</dbReference>
<dbReference type="Proteomes" id="UP001417504">
    <property type="component" value="Unassembled WGS sequence"/>
</dbReference>
<dbReference type="AlphaFoldDB" id="A0AAP0EAT7"/>
<dbReference type="FunFam" id="3.80.10.10:FF:000453">
    <property type="entry name" value="Leucine-rich receptor-like protein kinase family protein"/>
    <property type="match status" value="1"/>
</dbReference>
<keyword evidence="4" id="KW-0433">Leucine-rich repeat</keyword>
<dbReference type="InterPro" id="IPR046956">
    <property type="entry name" value="RLP23-like"/>
</dbReference>
<dbReference type="Pfam" id="PF13855">
    <property type="entry name" value="LRR_8"/>
    <property type="match status" value="1"/>
</dbReference>
<keyword evidence="14" id="KW-1185">Reference proteome</keyword>
<gene>
    <name evidence="13" type="ORF">Sjap_026129</name>
</gene>
<organism evidence="13 14">
    <name type="scientific">Stephania japonica</name>
    <dbReference type="NCBI Taxonomy" id="461633"/>
    <lineage>
        <taxon>Eukaryota</taxon>
        <taxon>Viridiplantae</taxon>
        <taxon>Streptophyta</taxon>
        <taxon>Embryophyta</taxon>
        <taxon>Tracheophyta</taxon>
        <taxon>Spermatophyta</taxon>
        <taxon>Magnoliopsida</taxon>
        <taxon>Ranunculales</taxon>
        <taxon>Menispermaceae</taxon>
        <taxon>Menispermoideae</taxon>
        <taxon>Cissampelideae</taxon>
        <taxon>Stephania</taxon>
    </lineage>
</organism>
<evidence type="ECO:0000256" key="4">
    <source>
        <dbReference type="ARBA" id="ARBA00022614"/>
    </source>
</evidence>
<keyword evidence="6 11" id="KW-0732">Signal</keyword>
<evidence type="ECO:0000256" key="5">
    <source>
        <dbReference type="ARBA" id="ARBA00022692"/>
    </source>
</evidence>
<comment type="caution">
    <text evidence="13">The sequence shown here is derived from an EMBL/GenBank/DDBJ whole genome shotgun (WGS) entry which is preliminary data.</text>
</comment>
<dbReference type="Pfam" id="PF00560">
    <property type="entry name" value="LRR_1"/>
    <property type="match status" value="2"/>
</dbReference>
<dbReference type="FunFam" id="3.80.10.10:FF:000041">
    <property type="entry name" value="LRR receptor-like serine/threonine-protein kinase ERECTA"/>
    <property type="match status" value="1"/>
</dbReference>
<comment type="similarity">
    <text evidence="2">Belongs to the RLP family.</text>
</comment>
<keyword evidence="8" id="KW-1133">Transmembrane helix</keyword>
<dbReference type="SMART" id="SM00369">
    <property type="entry name" value="LRR_TYP"/>
    <property type="match status" value="7"/>
</dbReference>
<sequence>MFSCLVISVLCFLLLCSSSWAVEGQCLDEQRHLLLHLKHNLSFFSSSESGVPVGLSSWDLNTDCCRSWEGVECNQIGEVIGLDLSFKSIVGSTDGLASLFRLSHLQGLNLGYNHFNSVIPSGFDRLPHLTHLNLSNSYVVGQIPIGISRLMRLVSLDLSANFFDPRKNHLKLENPNLRMLVGNLSELRELRLDVVNISSHKERNEWAQIFSSSLPKLQVLSLLNCSLSGPFHSSLSKLHSLSELWLALNNFSAEIPEFFGSFSNLTVLELVDCGLKGNVPQSIFTLPKLQYLDLSYNPLLEGSLPEFSQDNSLQYLSILDLSVTGPIPSSIGNLKQLESFDLSQNQISGSVPFEIGKLSELETLDLSNNQLVGEIPSSLGFLNHLNYLDLSFNNLSGPVPRILAKEFSSMYSFIMKINIINGTTSLL</sequence>
<evidence type="ECO:0000256" key="1">
    <source>
        <dbReference type="ARBA" id="ARBA00004251"/>
    </source>
</evidence>
<dbReference type="SUPFAM" id="SSF52047">
    <property type="entry name" value="RNI-like"/>
    <property type="match status" value="1"/>
</dbReference>
<dbReference type="InterPro" id="IPR001611">
    <property type="entry name" value="Leu-rich_rpt"/>
</dbReference>
<proteinExistence type="inferred from homology"/>
<protein>
    <recommendedName>
        <fullName evidence="12">Leucine-rich repeat-containing N-terminal plant-type domain-containing protein</fullName>
    </recommendedName>
</protein>
<feature type="domain" description="Leucine-rich repeat-containing N-terminal plant-type" evidence="12">
    <location>
        <begin position="28"/>
        <end position="74"/>
    </location>
</feature>
<dbReference type="EMBL" id="JBBNAE010000011">
    <property type="protein sequence ID" value="KAK9085718.1"/>
    <property type="molecule type" value="Genomic_DNA"/>
</dbReference>
<dbReference type="GO" id="GO:0005886">
    <property type="term" value="C:plasma membrane"/>
    <property type="evidence" value="ECO:0007669"/>
    <property type="project" value="UniProtKB-SubCell"/>
</dbReference>
<evidence type="ECO:0000256" key="11">
    <source>
        <dbReference type="SAM" id="SignalP"/>
    </source>
</evidence>
<name>A0AAP0EAT7_9MAGN</name>
<keyword evidence="7" id="KW-0677">Repeat</keyword>
<dbReference type="PANTHER" id="PTHR48061">
    <property type="entry name" value="LEUCINE-RICH REPEAT RECEPTOR PROTEIN KINASE EMS1-LIKE-RELATED"/>
    <property type="match status" value="1"/>
</dbReference>
<feature type="chain" id="PRO_5042951684" description="Leucine-rich repeat-containing N-terminal plant-type domain-containing protein" evidence="11">
    <location>
        <begin position="22"/>
        <end position="427"/>
    </location>
</feature>
<evidence type="ECO:0000313" key="14">
    <source>
        <dbReference type="Proteomes" id="UP001417504"/>
    </source>
</evidence>
<evidence type="ECO:0000256" key="9">
    <source>
        <dbReference type="ARBA" id="ARBA00023136"/>
    </source>
</evidence>
<keyword evidence="5" id="KW-0812">Transmembrane</keyword>
<evidence type="ECO:0000256" key="3">
    <source>
        <dbReference type="ARBA" id="ARBA00022475"/>
    </source>
</evidence>
<keyword evidence="10" id="KW-0325">Glycoprotein</keyword>
<dbReference type="Pfam" id="PF12799">
    <property type="entry name" value="LRR_4"/>
    <property type="match status" value="1"/>
</dbReference>
<dbReference type="PRINTS" id="PR00019">
    <property type="entry name" value="LEURICHRPT"/>
</dbReference>
<evidence type="ECO:0000313" key="13">
    <source>
        <dbReference type="EMBL" id="KAK9085718.1"/>
    </source>
</evidence>
<evidence type="ECO:0000256" key="10">
    <source>
        <dbReference type="ARBA" id="ARBA00023180"/>
    </source>
</evidence>